<dbReference type="AlphaFoldDB" id="A0A6J4RVV0"/>
<proteinExistence type="predicted"/>
<dbReference type="EMBL" id="CADCVO010000157">
    <property type="protein sequence ID" value="CAA9478900.1"/>
    <property type="molecule type" value="Genomic_DNA"/>
</dbReference>
<feature type="compositionally biased region" description="Basic residues" evidence="1">
    <location>
        <begin position="251"/>
        <end position="270"/>
    </location>
</feature>
<feature type="region of interest" description="Disordered" evidence="1">
    <location>
        <begin position="46"/>
        <end position="81"/>
    </location>
</feature>
<feature type="non-terminal residue" evidence="2">
    <location>
        <position position="358"/>
    </location>
</feature>
<reference evidence="2" key="1">
    <citation type="submission" date="2020-02" db="EMBL/GenBank/DDBJ databases">
        <authorList>
            <person name="Meier V. D."/>
        </authorList>
    </citation>
    <scope>NUCLEOTIDE SEQUENCE</scope>
    <source>
        <strain evidence="2">AVDCRST_MAG13</strain>
    </source>
</reference>
<name>A0A6J4RVV0_9ACTN</name>
<sequence length="358" mass="38397">GRRDALQLLHAAGLPAHRRDRHDQDGGRARVLCVLLGGRDLAQGPVGAVRGRGARDGAHPLRPERHARVPPRADLDRPGARDARRAVRWARGVRRLHGQLRPPVAVQHRLGAQQAAVAPQGGAARHAHLPRRGRHHVRRRLLQVQRPLHVRPARPGEAPDQDGRHEGPAVLPGGGRARGRHAPGARLLAGGLRLLERQPAHRRRARGARLAGDRQRRLGGHGRLRGLRGGQAGRAHPRGVLHLLHAARAARPARHRRLGAAARGRRARRGGHPEGRRALPPGVRGEALARRHPGGVRGEDQAGPAARRGQPHDPRAVGSRAGQAVLGPGRAERPRHPGPAAPRGRADDAGVRAGDGLL</sequence>
<evidence type="ECO:0000256" key="1">
    <source>
        <dbReference type="SAM" id="MobiDB-lite"/>
    </source>
</evidence>
<protein>
    <submittedName>
        <fullName evidence="2">Luciferase family protein</fullName>
    </submittedName>
</protein>
<accession>A0A6J4RVV0</accession>
<feature type="compositionally biased region" description="Basic and acidic residues" evidence="1">
    <location>
        <begin position="53"/>
        <end position="81"/>
    </location>
</feature>
<organism evidence="2">
    <name type="scientific">uncultured Solirubrobacteraceae bacterium</name>
    <dbReference type="NCBI Taxonomy" id="1162706"/>
    <lineage>
        <taxon>Bacteria</taxon>
        <taxon>Bacillati</taxon>
        <taxon>Actinomycetota</taxon>
        <taxon>Thermoleophilia</taxon>
        <taxon>Solirubrobacterales</taxon>
        <taxon>Solirubrobacteraceae</taxon>
        <taxon>environmental samples</taxon>
    </lineage>
</organism>
<feature type="region of interest" description="Disordered" evidence="1">
    <location>
        <begin position="200"/>
        <end position="234"/>
    </location>
</feature>
<feature type="region of interest" description="Disordered" evidence="1">
    <location>
        <begin position="249"/>
        <end position="358"/>
    </location>
</feature>
<gene>
    <name evidence="2" type="ORF">AVDCRST_MAG13-1046</name>
</gene>
<evidence type="ECO:0000313" key="2">
    <source>
        <dbReference type="EMBL" id="CAA9478900.1"/>
    </source>
</evidence>
<feature type="region of interest" description="Disordered" evidence="1">
    <location>
        <begin position="151"/>
        <end position="181"/>
    </location>
</feature>
<feature type="non-terminal residue" evidence="2">
    <location>
        <position position="1"/>
    </location>
</feature>
<feature type="compositionally biased region" description="Basic residues" evidence="1">
    <location>
        <begin position="217"/>
        <end position="226"/>
    </location>
</feature>